<keyword evidence="1" id="KW-0472">Membrane</keyword>
<protein>
    <submittedName>
        <fullName evidence="2">Uncharacterized protein</fullName>
    </submittedName>
</protein>
<keyword evidence="3" id="KW-1185">Reference proteome</keyword>
<comment type="caution">
    <text evidence="2">The sequence shown here is derived from an EMBL/GenBank/DDBJ whole genome shotgun (WGS) entry which is preliminary data.</text>
</comment>
<name>A0ABT8T6R0_9BACT</name>
<feature type="transmembrane region" description="Helical" evidence="1">
    <location>
        <begin position="153"/>
        <end position="178"/>
    </location>
</feature>
<dbReference type="Proteomes" id="UP001171111">
    <property type="component" value="Unassembled WGS sequence"/>
</dbReference>
<evidence type="ECO:0000313" key="3">
    <source>
        <dbReference type="Proteomes" id="UP001171111"/>
    </source>
</evidence>
<dbReference type="EMBL" id="JAULJQ010000005">
    <property type="protein sequence ID" value="MDO2409400.1"/>
    <property type="molecule type" value="Genomic_DNA"/>
</dbReference>
<gene>
    <name evidence="2" type="ORF">Q2362_04710</name>
</gene>
<keyword evidence="1" id="KW-1133">Transmembrane helix</keyword>
<evidence type="ECO:0000256" key="1">
    <source>
        <dbReference type="SAM" id="Phobius"/>
    </source>
</evidence>
<feature type="transmembrane region" description="Helical" evidence="1">
    <location>
        <begin position="25"/>
        <end position="46"/>
    </location>
</feature>
<organism evidence="2 3">
    <name type="scientific">Campylobacter magnus</name>
    <dbReference type="NCBI Taxonomy" id="3026462"/>
    <lineage>
        <taxon>Bacteria</taxon>
        <taxon>Pseudomonadati</taxon>
        <taxon>Campylobacterota</taxon>
        <taxon>Epsilonproteobacteria</taxon>
        <taxon>Campylobacterales</taxon>
        <taxon>Campylobacteraceae</taxon>
        <taxon>Campylobacter</taxon>
    </lineage>
</organism>
<sequence>MKIKEKFAEINESIYQKFLANRRQLFRLCSFFCSVLCAGSLFGLWLTSPDGRPLEKMDKFSGKVIYTGYSTKNGVGTLKLEQINGDVKHFEIHKRDEKIYNSVMGKWVKIYASKYSFSSMKRVEQLQNEKAEVLKKYDYLSSLERFKDTFTGFFFGGIISMALILGFILSELVFYDLVKSKNKKNKE</sequence>
<reference evidence="2 3" key="1">
    <citation type="submission" date="2023-06" db="EMBL/GenBank/DDBJ databases">
        <title>Campylobacter magnum sp. nov., isolated from cecal contents of domestic pigs (Sus scrofa domesticus).</title>
        <authorList>
            <person name="Papic B."/>
            <person name="Gruntar I."/>
        </authorList>
    </citation>
    <scope>NUCLEOTIDE SEQUENCE [LARGE SCALE GENOMIC DNA]</scope>
    <source>
        <strain evidence="3">34484-21</strain>
    </source>
</reference>
<keyword evidence="1" id="KW-0812">Transmembrane</keyword>
<evidence type="ECO:0000313" key="2">
    <source>
        <dbReference type="EMBL" id="MDO2409400.1"/>
    </source>
</evidence>
<proteinExistence type="predicted"/>
<dbReference type="RefSeq" id="WP_302244281.1">
    <property type="nucleotide sequence ID" value="NZ_JAULJQ010000005.1"/>
</dbReference>
<accession>A0ABT8T6R0</accession>